<reference evidence="1 3" key="2">
    <citation type="journal article" date="2014" name="BMC Genomics">
        <title>An improved genome release (version Mt4.0) for the model legume Medicago truncatula.</title>
        <authorList>
            <person name="Tang H."/>
            <person name="Krishnakumar V."/>
            <person name="Bidwell S."/>
            <person name="Rosen B."/>
            <person name="Chan A."/>
            <person name="Zhou S."/>
            <person name="Gentzbittel L."/>
            <person name="Childs K.L."/>
            <person name="Yandell M."/>
            <person name="Gundlach H."/>
            <person name="Mayer K.F."/>
            <person name="Schwartz D.C."/>
            <person name="Town C.D."/>
        </authorList>
    </citation>
    <scope>GENOME REANNOTATION</scope>
    <source>
        <strain evidence="1">A17</strain>
        <strain evidence="2 3">cv. Jemalong A17</strain>
    </source>
</reference>
<evidence type="ECO:0000313" key="2">
    <source>
        <dbReference type="EnsemblPlants" id="KEH16661"/>
    </source>
</evidence>
<reference evidence="2" key="3">
    <citation type="submission" date="2015-06" db="UniProtKB">
        <authorList>
            <consortium name="EnsemblPlants"/>
        </authorList>
    </citation>
    <scope>IDENTIFICATION</scope>
    <source>
        <strain evidence="2">cv. Jemalong A17</strain>
    </source>
</reference>
<accession>A0A072THH2</accession>
<proteinExistence type="predicted"/>
<dbReference type="EnsemblPlants" id="KEH16661">
    <property type="protein sequence ID" value="KEH16661"/>
    <property type="gene ID" value="MTR_0122s0040"/>
</dbReference>
<name>A0A072THH2_MEDTR</name>
<organism evidence="1 3">
    <name type="scientific">Medicago truncatula</name>
    <name type="common">Barrel medic</name>
    <name type="synonym">Medicago tribuloides</name>
    <dbReference type="NCBI Taxonomy" id="3880"/>
    <lineage>
        <taxon>Eukaryota</taxon>
        <taxon>Viridiplantae</taxon>
        <taxon>Streptophyta</taxon>
        <taxon>Embryophyta</taxon>
        <taxon>Tracheophyta</taxon>
        <taxon>Spermatophyta</taxon>
        <taxon>Magnoliopsida</taxon>
        <taxon>eudicotyledons</taxon>
        <taxon>Gunneridae</taxon>
        <taxon>Pentapetalae</taxon>
        <taxon>rosids</taxon>
        <taxon>fabids</taxon>
        <taxon>Fabales</taxon>
        <taxon>Fabaceae</taxon>
        <taxon>Papilionoideae</taxon>
        <taxon>50 kb inversion clade</taxon>
        <taxon>NPAAA clade</taxon>
        <taxon>Hologalegina</taxon>
        <taxon>IRL clade</taxon>
        <taxon>Trifolieae</taxon>
        <taxon>Medicago</taxon>
    </lineage>
</organism>
<dbReference type="AlphaFoldDB" id="A0A072THH2"/>
<keyword evidence="3" id="KW-1185">Reference proteome</keyword>
<gene>
    <name evidence="1" type="ORF">MTR_0122s0040</name>
</gene>
<sequence length="108" mass="12313">MCIFAYKYERREYCYNASSNYSSQSFSSLPGNQRSKVRNLGGGADYKVATFGIGEDRRNDKTIINSHISEGTGHGIRPNNFGILPVELGLLDYRINNLLQYRHIFRLS</sequence>
<dbReference type="HOGENOM" id="CLU_2200913_0_0_1"/>
<protein>
    <submittedName>
        <fullName evidence="1 2">Uncharacterized protein</fullName>
    </submittedName>
</protein>
<evidence type="ECO:0000313" key="3">
    <source>
        <dbReference type="Proteomes" id="UP000002051"/>
    </source>
</evidence>
<dbReference type="Proteomes" id="UP000002051">
    <property type="component" value="Unassembled WGS sequence"/>
</dbReference>
<dbReference type="EMBL" id="KL402847">
    <property type="protein sequence ID" value="KEH16661.1"/>
    <property type="molecule type" value="Genomic_DNA"/>
</dbReference>
<evidence type="ECO:0000313" key="1">
    <source>
        <dbReference type="EMBL" id="KEH16661.1"/>
    </source>
</evidence>
<reference evidence="1 3" key="1">
    <citation type="journal article" date="2011" name="Nature">
        <title>The Medicago genome provides insight into the evolution of rhizobial symbioses.</title>
        <authorList>
            <person name="Young N.D."/>
            <person name="Debelle F."/>
            <person name="Oldroyd G.E."/>
            <person name="Geurts R."/>
            <person name="Cannon S.B."/>
            <person name="Udvardi M.K."/>
            <person name="Benedito V.A."/>
            <person name="Mayer K.F."/>
            <person name="Gouzy J."/>
            <person name="Schoof H."/>
            <person name="Van de Peer Y."/>
            <person name="Proost S."/>
            <person name="Cook D.R."/>
            <person name="Meyers B.C."/>
            <person name="Spannagl M."/>
            <person name="Cheung F."/>
            <person name="De Mita S."/>
            <person name="Krishnakumar V."/>
            <person name="Gundlach H."/>
            <person name="Zhou S."/>
            <person name="Mudge J."/>
            <person name="Bharti A.K."/>
            <person name="Murray J.D."/>
            <person name="Naoumkina M.A."/>
            <person name="Rosen B."/>
            <person name="Silverstein K.A."/>
            <person name="Tang H."/>
            <person name="Rombauts S."/>
            <person name="Zhao P.X."/>
            <person name="Zhou P."/>
            <person name="Barbe V."/>
            <person name="Bardou P."/>
            <person name="Bechner M."/>
            <person name="Bellec A."/>
            <person name="Berger A."/>
            <person name="Berges H."/>
            <person name="Bidwell S."/>
            <person name="Bisseling T."/>
            <person name="Choisne N."/>
            <person name="Couloux A."/>
            <person name="Denny R."/>
            <person name="Deshpande S."/>
            <person name="Dai X."/>
            <person name="Doyle J.J."/>
            <person name="Dudez A.M."/>
            <person name="Farmer A.D."/>
            <person name="Fouteau S."/>
            <person name="Franken C."/>
            <person name="Gibelin C."/>
            <person name="Gish J."/>
            <person name="Goldstein S."/>
            <person name="Gonzalez A.J."/>
            <person name="Green P.J."/>
            <person name="Hallab A."/>
            <person name="Hartog M."/>
            <person name="Hua A."/>
            <person name="Humphray S.J."/>
            <person name="Jeong D.H."/>
            <person name="Jing Y."/>
            <person name="Jocker A."/>
            <person name="Kenton S.M."/>
            <person name="Kim D.J."/>
            <person name="Klee K."/>
            <person name="Lai H."/>
            <person name="Lang C."/>
            <person name="Lin S."/>
            <person name="Macmil S.L."/>
            <person name="Magdelenat G."/>
            <person name="Matthews L."/>
            <person name="McCorrison J."/>
            <person name="Monaghan E.L."/>
            <person name="Mun J.H."/>
            <person name="Najar F.Z."/>
            <person name="Nicholson C."/>
            <person name="Noirot C."/>
            <person name="O'Bleness M."/>
            <person name="Paule C.R."/>
            <person name="Poulain J."/>
            <person name="Prion F."/>
            <person name="Qin B."/>
            <person name="Qu C."/>
            <person name="Retzel E.F."/>
            <person name="Riddle C."/>
            <person name="Sallet E."/>
            <person name="Samain S."/>
            <person name="Samson N."/>
            <person name="Sanders I."/>
            <person name="Saurat O."/>
            <person name="Scarpelli C."/>
            <person name="Schiex T."/>
            <person name="Segurens B."/>
            <person name="Severin A.J."/>
            <person name="Sherrier D.J."/>
            <person name="Shi R."/>
            <person name="Sims S."/>
            <person name="Singer S.R."/>
            <person name="Sinharoy S."/>
            <person name="Sterck L."/>
            <person name="Viollet A."/>
            <person name="Wang B.B."/>
            <person name="Wang K."/>
            <person name="Wang M."/>
            <person name="Wang X."/>
            <person name="Warfsmann J."/>
            <person name="Weissenbach J."/>
            <person name="White D.D."/>
            <person name="White J.D."/>
            <person name="Wiley G.B."/>
            <person name="Wincker P."/>
            <person name="Xing Y."/>
            <person name="Yang L."/>
            <person name="Yao Z."/>
            <person name="Ying F."/>
            <person name="Zhai J."/>
            <person name="Zhou L."/>
            <person name="Zuber A."/>
            <person name="Denarie J."/>
            <person name="Dixon R.A."/>
            <person name="May G.D."/>
            <person name="Schwartz D.C."/>
            <person name="Rogers J."/>
            <person name="Quetier F."/>
            <person name="Town C.D."/>
            <person name="Roe B.A."/>
        </authorList>
    </citation>
    <scope>NUCLEOTIDE SEQUENCE [LARGE SCALE GENOMIC DNA]</scope>
    <source>
        <strain evidence="1">A17</strain>
        <strain evidence="2 3">cv. Jemalong A17</strain>
    </source>
</reference>